<proteinExistence type="predicted"/>
<feature type="domain" description="Glycosyl transferase family 1" evidence="1">
    <location>
        <begin position="185"/>
        <end position="340"/>
    </location>
</feature>
<reference evidence="2" key="1">
    <citation type="journal article" date="2020" name="mSystems">
        <title>Genome- and Community-Level Interaction Insights into Carbon Utilization and Element Cycling Functions of Hydrothermarchaeota in Hydrothermal Sediment.</title>
        <authorList>
            <person name="Zhou Z."/>
            <person name="Liu Y."/>
            <person name="Xu W."/>
            <person name="Pan J."/>
            <person name="Luo Z.H."/>
            <person name="Li M."/>
        </authorList>
    </citation>
    <scope>NUCLEOTIDE SEQUENCE [LARGE SCALE GENOMIC DNA]</scope>
    <source>
        <strain evidence="2">HyVt-380</strain>
    </source>
</reference>
<dbReference type="GO" id="GO:1901135">
    <property type="term" value="P:carbohydrate derivative metabolic process"/>
    <property type="evidence" value="ECO:0007669"/>
    <property type="project" value="UniProtKB-ARBA"/>
</dbReference>
<dbReference type="CDD" id="cd03801">
    <property type="entry name" value="GT4_PimA-like"/>
    <property type="match status" value="1"/>
</dbReference>
<sequence length="379" mass="42347">MKYAVCLYKYFPFGGLSRDFINIMQCCISSEDTVDIFVMEWQGETPDGYNVHIIPTSGWSNHAKLQSYIDKVIPKLDEGEYDLVIGFNKMPHLDIYYAADPCYLDRVKAEPFYSLLKYSGRVRFYKACERAVFGEQSKTISLMISDVQKALFKQHYNTPEERLISLPPGIDKNRKRPNNADAIRRQVRQEFNLSDDKWLILMVGTGFKTKGVDRAIAAIAHLPESLKADIQLMIIGDGDTSSLTAQAKQLGVEANIHFLGGRSDVPQFLLAADLLIHPARKENTGTVILEAMVAGLPMIVSDVCGYTKHVTKAESGRVFRAADNPSLVAEDIASMLNKTTLSQYSQHALIYADTEDLYSMPQKAATAITTLAQQKKELG</sequence>
<protein>
    <submittedName>
        <fullName evidence="2">Glycosyltransferase family 1 protein</fullName>
    </submittedName>
</protein>
<gene>
    <name evidence="2" type="ORF">ENI26_11540</name>
</gene>
<evidence type="ECO:0000313" key="2">
    <source>
        <dbReference type="EMBL" id="HEC74984.1"/>
    </source>
</evidence>
<dbReference type="Pfam" id="PF00534">
    <property type="entry name" value="Glycos_transf_1"/>
    <property type="match status" value="1"/>
</dbReference>
<name>A0A7C1W196_9GAMM</name>
<dbReference type="AlphaFoldDB" id="A0A7C1W196"/>
<dbReference type="EMBL" id="DRHY01000260">
    <property type="protein sequence ID" value="HEC74984.1"/>
    <property type="molecule type" value="Genomic_DNA"/>
</dbReference>
<dbReference type="PANTHER" id="PTHR12526">
    <property type="entry name" value="GLYCOSYLTRANSFERASE"/>
    <property type="match status" value="1"/>
</dbReference>
<dbReference type="Proteomes" id="UP000886384">
    <property type="component" value="Unassembled WGS sequence"/>
</dbReference>
<dbReference type="InterPro" id="IPR001296">
    <property type="entry name" value="Glyco_trans_1"/>
</dbReference>
<dbReference type="SUPFAM" id="SSF53756">
    <property type="entry name" value="UDP-Glycosyltransferase/glycogen phosphorylase"/>
    <property type="match status" value="1"/>
</dbReference>
<dbReference type="PANTHER" id="PTHR12526:SF641">
    <property type="entry name" value="LIPOPOLYSACCHARIDE CORE BIOSYNTHESIS PROTEIN RFAG"/>
    <property type="match status" value="1"/>
</dbReference>
<evidence type="ECO:0000259" key="1">
    <source>
        <dbReference type="Pfam" id="PF00534"/>
    </source>
</evidence>
<comment type="caution">
    <text evidence="2">The sequence shown here is derived from an EMBL/GenBank/DDBJ whole genome shotgun (WGS) entry which is preliminary data.</text>
</comment>
<organism evidence="2">
    <name type="scientific">Methylophaga aminisulfidivorans</name>
    <dbReference type="NCBI Taxonomy" id="230105"/>
    <lineage>
        <taxon>Bacteria</taxon>
        <taxon>Pseudomonadati</taxon>
        <taxon>Pseudomonadota</taxon>
        <taxon>Gammaproteobacteria</taxon>
        <taxon>Thiotrichales</taxon>
        <taxon>Piscirickettsiaceae</taxon>
        <taxon>Methylophaga</taxon>
    </lineage>
</organism>
<dbReference type="GO" id="GO:0016757">
    <property type="term" value="F:glycosyltransferase activity"/>
    <property type="evidence" value="ECO:0007669"/>
    <property type="project" value="InterPro"/>
</dbReference>
<dbReference type="Gene3D" id="3.40.50.2000">
    <property type="entry name" value="Glycogen Phosphorylase B"/>
    <property type="match status" value="2"/>
</dbReference>
<accession>A0A7C1W196</accession>